<feature type="domain" description="DUF7791" evidence="3">
    <location>
        <begin position="538"/>
        <end position="657"/>
    </location>
</feature>
<evidence type="ECO:0000256" key="1">
    <source>
        <dbReference type="ARBA" id="ARBA00022737"/>
    </source>
</evidence>
<dbReference type="PANTHER" id="PTHR10039">
    <property type="entry name" value="AMELOGENIN"/>
    <property type="match status" value="1"/>
</dbReference>
<comment type="caution">
    <text evidence="4">The sequence shown here is derived from an EMBL/GenBank/DDBJ whole genome shotgun (WGS) entry which is preliminary data.</text>
</comment>
<dbReference type="InterPro" id="IPR056884">
    <property type="entry name" value="NPHP3-like_N"/>
</dbReference>
<feature type="domain" description="Nephrocystin 3-like N-terminal" evidence="2">
    <location>
        <begin position="237"/>
        <end position="427"/>
    </location>
</feature>
<dbReference type="InterPro" id="IPR027417">
    <property type="entry name" value="P-loop_NTPase"/>
</dbReference>
<evidence type="ECO:0000313" key="4">
    <source>
        <dbReference type="EMBL" id="KAK4443552.1"/>
    </source>
</evidence>
<proteinExistence type="predicted"/>
<reference evidence="4" key="1">
    <citation type="journal article" date="2023" name="Mol. Phylogenet. Evol.">
        <title>Genome-scale phylogeny and comparative genomics of the fungal order Sordariales.</title>
        <authorList>
            <person name="Hensen N."/>
            <person name="Bonometti L."/>
            <person name="Westerberg I."/>
            <person name="Brannstrom I.O."/>
            <person name="Guillou S."/>
            <person name="Cros-Aarteil S."/>
            <person name="Calhoun S."/>
            <person name="Haridas S."/>
            <person name="Kuo A."/>
            <person name="Mondo S."/>
            <person name="Pangilinan J."/>
            <person name="Riley R."/>
            <person name="LaButti K."/>
            <person name="Andreopoulos B."/>
            <person name="Lipzen A."/>
            <person name="Chen C."/>
            <person name="Yan M."/>
            <person name="Daum C."/>
            <person name="Ng V."/>
            <person name="Clum A."/>
            <person name="Steindorff A."/>
            <person name="Ohm R.A."/>
            <person name="Martin F."/>
            <person name="Silar P."/>
            <person name="Natvig D.O."/>
            <person name="Lalanne C."/>
            <person name="Gautier V."/>
            <person name="Ament-Velasquez S.L."/>
            <person name="Kruys A."/>
            <person name="Hutchinson M.I."/>
            <person name="Powell A.J."/>
            <person name="Barry K."/>
            <person name="Miller A.N."/>
            <person name="Grigoriev I.V."/>
            <person name="Debuchy R."/>
            <person name="Gladieux P."/>
            <person name="Hiltunen Thoren M."/>
            <person name="Johannesson H."/>
        </authorList>
    </citation>
    <scope>NUCLEOTIDE SEQUENCE</scope>
    <source>
        <strain evidence="4">PSN243</strain>
    </source>
</reference>
<dbReference type="Gene3D" id="3.40.50.300">
    <property type="entry name" value="P-loop containing nucleotide triphosphate hydrolases"/>
    <property type="match status" value="1"/>
</dbReference>
<dbReference type="SUPFAM" id="SSF52540">
    <property type="entry name" value="P-loop containing nucleoside triphosphate hydrolases"/>
    <property type="match status" value="1"/>
</dbReference>
<organism evidence="4 5">
    <name type="scientific">Podospora aff. communis PSN243</name>
    <dbReference type="NCBI Taxonomy" id="3040156"/>
    <lineage>
        <taxon>Eukaryota</taxon>
        <taxon>Fungi</taxon>
        <taxon>Dikarya</taxon>
        <taxon>Ascomycota</taxon>
        <taxon>Pezizomycotina</taxon>
        <taxon>Sordariomycetes</taxon>
        <taxon>Sordariomycetidae</taxon>
        <taxon>Sordariales</taxon>
        <taxon>Podosporaceae</taxon>
        <taxon>Podospora</taxon>
    </lineage>
</organism>
<keyword evidence="1" id="KW-0677">Repeat</keyword>
<sequence>MEALAAVSLAGNVLQFAHTTRKLIGNSRDLARSGANEEHVELTAIVTQLQGLVARIVTPNAQRNMSKEERSLRDLCSQCHNVADTLLSILRALAAKGHQKPFGSVYQALLTEWKTPEIEELWKRLDRIIAAIKWHLDLHQGPVMRRLQELEREGDRLGANRDAEFKTLMKRVFDYSKNKQAELLVAAAAEGSHFAVEQLILEHLRFPSINHRHDTIAQAHAESFSWLYGTGGQESPSTFSDWLNPGDGSDLYWISGKPGSGKSTLMKFLSTNTVTTRKLNEWALSRQPGVKTCLVRAEFFFWVAGGDKMQKSHEGLLRSLLYQILRQCPDMISEVYSTAWRAFFPLEADAKMSAADIETTLSARTSTTVPELLDAVRRVGVAAARTGMNFCFFIDGLDEFEGHPREMIQLIRELRKLPNLKLCVSSREWNEFEDEFGREKTHKLYMQDYNSTDIRSYVYSTLIQDRHFQELEDKSMGEDLAREIVKCANGVFLWVFLVVRSFQEGLSNGDSIDDLRRRLRELPTDLNQYFERIVLSDVSEFYRGFSAEMFSIALTSPEPLPLMTYWFMAEGRDDPQHAIKMQINPLSMPQINKRLEDAKRRLKACCKGLLEPQLLQANQYGLLPSSAFFLWRVSFLHRTVKDFFRLDHINELLRHAVRPAGIRIPPSAGHYSPR</sequence>
<protein>
    <recommendedName>
        <fullName evidence="6">NACHT domain-containing protein</fullName>
    </recommendedName>
</protein>
<dbReference type="EMBL" id="MU865991">
    <property type="protein sequence ID" value="KAK4443552.1"/>
    <property type="molecule type" value="Genomic_DNA"/>
</dbReference>
<name>A0AAV9G642_9PEZI</name>
<dbReference type="InterPro" id="IPR056693">
    <property type="entry name" value="DUF7791"/>
</dbReference>
<keyword evidence="5" id="KW-1185">Reference proteome</keyword>
<evidence type="ECO:0000313" key="5">
    <source>
        <dbReference type="Proteomes" id="UP001321760"/>
    </source>
</evidence>
<evidence type="ECO:0000259" key="3">
    <source>
        <dbReference type="Pfam" id="PF25053"/>
    </source>
</evidence>
<dbReference type="PANTHER" id="PTHR10039:SF5">
    <property type="entry name" value="NACHT DOMAIN-CONTAINING PROTEIN"/>
    <property type="match status" value="1"/>
</dbReference>
<reference evidence="4" key="2">
    <citation type="submission" date="2023-05" db="EMBL/GenBank/DDBJ databases">
        <authorList>
            <consortium name="Lawrence Berkeley National Laboratory"/>
            <person name="Steindorff A."/>
            <person name="Hensen N."/>
            <person name="Bonometti L."/>
            <person name="Westerberg I."/>
            <person name="Brannstrom I.O."/>
            <person name="Guillou S."/>
            <person name="Cros-Aarteil S."/>
            <person name="Calhoun S."/>
            <person name="Haridas S."/>
            <person name="Kuo A."/>
            <person name="Mondo S."/>
            <person name="Pangilinan J."/>
            <person name="Riley R."/>
            <person name="Labutti K."/>
            <person name="Andreopoulos B."/>
            <person name="Lipzen A."/>
            <person name="Chen C."/>
            <person name="Yanf M."/>
            <person name="Daum C."/>
            <person name="Ng V."/>
            <person name="Clum A."/>
            <person name="Ohm R."/>
            <person name="Martin F."/>
            <person name="Silar P."/>
            <person name="Natvig D."/>
            <person name="Lalanne C."/>
            <person name="Gautier V."/>
            <person name="Ament-Velasquez S.L."/>
            <person name="Kruys A."/>
            <person name="Hutchinson M.I."/>
            <person name="Powell A.J."/>
            <person name="Barry K."/>
            <person name="Miller A.N."/>
            <person name="Grigoriev I.V."/>
            <person name="Debuchy R."/>
            <person name="Gladieux P."/>
            <person name="Thoren M.H."/>
            <person name="Johannesson H."/>
        </authorList>
    </citation>
    <scope>NUCLEOTIDE SEQUENCE</scope>
    <source>
        <strain evidence="4">PSN243</strain>
    </source>
</reference>
<dbReference type="AlphaFoldDB" id="A0AAV9G642"/>
<gene>
    <name evidence="4" type="ORF">QBC34DRAFT_477084</name>
</gene>
<evidence type="ECO:0000259" key="2">
    <source>
        <dbReference type="Pfam" id="PF24883"/>
    </source>
</evidence>
<dbReference type="Pfam" id="PF24883">
    <property type="entry name" value="NPHP3_N"/>
    <property type="match status" value="1"/>
</dbReference>
<dbReference type="Pfam" id="PF25053">
    <property type="entry name" value="DUF7791"/>
    <property type="match status" value="1"/>
</dbReference>
<evidence type="ECO:0008006" key="6">
    <source>
        <dbReference type="Google" id="ProtNLM"/>
    </source>
</evidence>
<dbReference type="Proteomes" id="UP001321760">
    <property type="component" value="Unassembled WGS sequence"/>
</dbReference>
<accession>A0AAV9G642</accession>